<dbReference type="AlphaFoldDB" id="A0A087ADS7"/>
<name>A0A087ADS7_9BIFI</name>
<dbReference type="Proteomes" id="UP000029067">
    <property type="component" value="Unassembled WGS sequence"/>
</dbReference>
<gene>
    <name evidence="2" type="ORF">BCUN_1732</name>
    <name evidence="1" type="ORF">BCUN_2232</name>
</gene>
<dbReference type="STRING" id="1688.BCUN_1732"/>
<organism evidence="1 3">
    <name type="scientific">Bifidobacterium cuniculi</name>
    <dbReference type="NCBI Taxonomy" id="1688"/>
    <lineage>
        <taxon>Bacteria</taxon>
        <taxon>Bacillati</taxon>
        <taxon>Actinomycetota</taxon>
        <taxon>Actinomycetes</taxon>
        <taxon>Bifidobacteriales</taxon>
        <taxon>Bifidobacteriaceae</taxon>
        <taxon>Bifidobacterium</taxon>
    </lineage>
</organism>
<evidence type="ECO:0000313" key="1">
    <source>
        <dbReference type="EMBL" id="KFI56927.1"/>
    </source>
</evidence>
<proteinExistence type="predicted"/>
<protein>
    <submittedName>
        <fullName evidence="1">Uncharacterized protein</fullName>
    </submittedName>
</protein>
<dbReference type="EMBL" id="JGYV01000012">
    <property type="protein sequence ID" value="KFI62020.1"/>
    <property type="molecule type" value="Genomic_DNA"/>
</dbReference>
<sequence>MCTYAVGNNDNLRAGELEAWKSLEWSERSKSTCCRNGYRTIETTE</sequence>
<dbReference type="EMBL" id="JGYV01000036">
    <property type="protein sequence ID" value="KFI56927.1"/>
    <property type="molecule type" value="Genomic_DNA"/>
</dbReference>
<reference evidence="1 3" key="1">
    <citation type="submission" date="2014-03" db="EMBL/GenBank/DDBJ databases">
        <title>Genomics of Bifidobacteria.</title>
        <authorList>
            <person name="Ventura M."/>
            <person name="Milani C."/>
            <person name="Lugli G.A."/>
        </authorList>
    </citation>
    <scope>NUCLEOTIDE SEQUENCE [LARGE SCALE GENOMIC DNA]</scope>
    <source>
        <strain evidence="1 3">LMG 10738</strain>
    </source>
</reference>
<keyword evidence="3" id="KW-1185">Reference proteome</keyword>
<accession>A0A087ADS7</accession>
<evidence type="ECO:0000313" key="3">
    <source>
        <dbReference type="Proteomes" id="UP000029067"/>
    </source>
</evidence>
<comment type="caution">
    <text evidence="1">The sequence shown here is derived from an EMBL/GenBank/DDBJ whole genome shotgun (WGS) entry which is preliminary data.</text>
</comment>
<evidence type="ECO:0000313" key="2">
    <source>
        <dbReference type="EMBL" id="KFI62020.1"/>
    </source>
</evidence>